<dbReference type="Gene3D" id="3.30.519.10">
    <property type="entry name" value="Guanine Nucleotide Dissociation Inhibitor, domain 2"/>
    <property type="match status" value="1"/>
</dbReference>
<dbReference type="SUPFAM" id="SSF51905">
    <property type="entry name" value="FAD/NAD(P)-binding domain"/>
    <property type="match status" value="1"/>
</dbReference>
<evidence type="ECO:0000256" key="1">
    <source>
        <dbReference type="ARBA" id="ARBA00005593"/>
    </source>
</evidence>
<organism evidence="3 4">
    <name type="scientific">Chrysophaeum taylorii</name>
    <dbReference type="NCBI Taxonomy" id="2483200"/>
    <lineage>
        <taxon>Eukaryota</taxon>
        <taxon>Sar</taxon>
        <taxon>Stramenopiles</taxon>
        <taxon>Ochrophyta</taxon>
        <taxon>Pelagophyceae</taxon>
        <taxon>Pelagomonadales</taxon>
        <taxon>Pelagomonadaceae</taxon>
        <taxon>Chrysophaeum</taxon>
    </lineage>
</organism>
<accession>A0AAD7UK66</accession>
<proteinExistence type="inferred from homology"/>
<dbReference type="GO" id="GO:0005634">
    <property type="term" value="C:nucleus"/>
    <property type="evidence" value="ECO:0007669"/>
    <property type="project" value="TreeGrafter"/>
</dbReference>
<dbReference type="Gene3D" id="3.50.50.60">
    <property type="entry name" value="FAD/NAD(P)-binding domain"/>
    <property type="match status" value="2"/>
</dbReference>
<dbReference type="PRINTS" id="PR00891">
    <property type="entry name" value="RABGDIREP"/>
</dbReference>
<dbReference type="GO" id="GO:0005829">
    <property type="term" value="C:cytosol"/>
    <property type="evidence" value="ECO:0007669"/>
    <property type="project" value="TreeGrafter"/>
</dbReference>
<keyword evidence="4" id="KW-1185">Reference proteome</keyword>
<reference evidence="3" key="1">
    <citation type="submission" date="2023-01" db="EMBL/GenBank/DDBJ databases">
        <title>Metagenome sequencing of chrysophaentin producing Chrysophaeum taylorii.</title>
        <authorList>
            <person name="Davison J."/>
            <person name="Bewley C."/>
        </authorList>
    </citation>
    <scope>NUCLEOTIDE SEQUENCE</scope>
    <source>
        <strain evidence="3">NIES-1699</strain>
    </source>
</reference>
<comment type="caution">
    <text evidence="3">The sequence shown here is derived from an EMBL/GenBank/DDBJ whole genome shotgun (WGS) entry which is preliminary data.</text>
</comment>
<evidence type="ECO:0008006" key="5">
    <source>
        <dbReference type="Google" id="ProtNLM"/>
    </source>
</evidence>
<dbReference type="AlphaFoldDB" id="A0AAD7UK66"/>
<dbReference type="GO" id="GO:0005968">
    <property type="term" value="C:Rab-protein geranylgeranyltransferase complex"/>
    <property type="evidence" value="ECO:0007669"/>
    <property type="project" value="TreeGrafter"/>
</dbReference>
<dbReference type="InterPro" id="IPR018203">
    <property type="entry name" value="GDP_dissociation_inhibitor"/>
</dbReference>
<sequence>MEFADDDSSSRRFDAVVVGTGLVESMLAAALARAGERVLHVDAHDYYGNDMAGFATLEQVRRWAEDDPPLFAEDHRDENAVLLRHEEVRVVHSQTGSLPIGRRLNVDLDARLVLASGEAVDALVALGVAHYLEFAAVGSLWFEDQKVPCSKKDVFTSADLSPAEKRKLMRVMRRALDAFEDDAGTLNERELTGSRALRRPQNKRLDETLVDDARRFVDVLRDDFGLAVAAARVVCAAAFVDPASPATEGWHGLHTHLRALGAHAGTQTALLAPIYGTAEFPQALCRACAVRGGVYALRRAPSALAVEDGKVVAAIFPDGARIPVAKAVVAADYLLTASGERAYRRVAIVESSDVEPAAIVYEGNVRCVVLGESANAVDTPTLRLVHLSSDSLEAIRDVAAKRDDATLWSLEVSFPVHPPPRDLPSNLAVCRRLPWTPRFDLTPEVDHAKALFERLRPGESLVPPPEETPDSPRDDRRDDDDDDLADLATRVATLQEAPITPSNLRQRDDDAAPDLTMPTPTDDNQQEQGEEQRPNDIIPPEGAPGDIADLQDAAAAVAASGDRQ</sequence>
<feature type="region of interest" description="Disordered" evidence="2">
    <location>
        <begin position="454"/>
        <end position="547"/>
    </location>
</feature>
<evidence type="ECO:0000313" key="4">
    <source>
        <dbReference type="Proteomes" id="UP001230188"/>
    </source>
</evidence>
<evidence type="ECO:0000313" key="3">
    <source>
        <dbReference type="EMBL" id="KAJ8609949.1"/>
    </source>
</evidence>
<protein>
    <recommendedName>
        <fullName evidence="5">Rab proteins geranylgeranyltransferase component A</fullName>
    </recommendedName>
</protein>
<dbReference type="GO" id="GO:0016192">
    <property type="term" value="P:vesicle-mediated transport"/>
    <property type="evidence" value="ECO:0007669"/>
    <property type="project" value="TreeGrafter"/>
</dbReference>
<dbReference type="InterPro" id="IPR036188">
    <property type="entry name" value="FAD/NAD-bd_sf"/>
</dbReference>
<dbReference type="GO" id="GO:0007264">
    <property type="term" value="P:small GTPase-mediated signal transduction"/>
    <property type="evidence" value="ECO:0007669"/>
    <property type="project" value="InterPro"/>
</dbReference>
<dbReference type="PANTHER" id="PTHR11787:SF4">
    <property type="entry name" value="CHM, RAB ESCORT PROTEIN 1"/>
    <property type="match status" value="1"/>
</dbReference>
<dbReference type="Pfam" id="PF00996">
    <property type="entry name" value="GDI"/>
    <property type="match status" value="1"/>
</dbReference>
<name>A0AAD7UK66_9STRA</name>
<gene>
    <name evidence="3" type="ORF">CTAYLR_008076</name>
</gene>
<dbReference type="EMBL" id="JAQMWT010000125">
    <property type="protein sequence ID" value="KAJ8609949.1"/>
    <property type="molecule type" value="Genomic_DNA"/>
</dbReference>
<dbReference type="Proteomes" id="UP001230188">
    <property type="component" value="Unassembled WGS sequence"/>
</dbReference>
<dbReference type="PANTHER" id="PTHR11787">
    <property type="entry name" value="RAB GDP-DISSOCIATION INHIBITOR"/>
    <property type="match status" value="1"/>
</dbReference>
<comment type="similarity">
    <text evidence="1">Belongs to the Rab GDI family.</text>
</comment>
<evidence type="ECO:0000256" key="2">
    <source>
        <dbReference type="SAM" id="MobiDB-lite"/>
    </source>
</evidence>
<dbReference type="GO" id="GO:0005092">
    <property type="term" value="F:GDP-dissociation inhibitor activity"/>
    <property type="evidence" value="ECO:0007669"/>
    <property type="project" value="InterPro"/>
</dbReference>